<reference evidence="1" key="1">
    <citation type="submission" date="2020-03" db="EMBL/GenBank/DDBJ databases">
        <title>A high-quality chromosome-level genome assembly of a woody plant with both climbing and erect habits, Rhamnella rubrinervis.</title>
        <authorList>
            <person name="Lu Z."/>
            <person name="Yang Y."/>
            <person name="Zhu X."/>
            <person name="Sun Y."/>
        </authorList>
    </citation>
    <scope>NUCLEOTIDE SEQUENCE</scope>
    <source>
        <strain evidence="1">BYM</strain>
        <tissue evidence="1">Leaf</tissue>
    </source>
</reference>
<protein>
    <submittedName>
        <fullName evidence="1">Uncharacterized protein</fullName>
    </submittedName>
</protein>
<evidence type="ECO:0000313" key="2">
    <source>
        <dbReference type="Proteomes" id="UP000796880"/>
    </source>
</evidence>
<sequence>MWECFAGYGCYLPTMPYNSAWWMELLHDRGARHCHAVCPKQQGYYVHKAVGRCRALEALLDVLVRCTNYGALLGCTSKVHQGVLLECNVIRCIVTLVRCKCTIKDTSTLKSVIRNPEEFERDSVRYLGLEGLSLYPIGVRLCNYALCFDWGFKLQQVGPWEEDVTSAETKLHDLRHHKVGPPSQASIGTLRAC</sequence>
<dbReference type="Proteomes" id="UP000796880">
    <property type="component" value="Unassembled WGS sequence"/>
</dbReference>
<organism evidence="1 2">
    <name type="scientific">Rhamnella rubrinervis</name>
    <dbReference type="NCBI Taxonomy" id="2594499"/>
    <lineage>
        <taxon>Eukaryota</taxon>
        <taxon>Viridiplantae</taxon>
        <taxon>Streptophyta</taxon>
        <taxon>Embryophyta</taxon>
        <taxon>Tracheophyta</taxon>
        <taxon>Spermatophyta</taxon>
        <taxon>Magnoliopsida</taxon>
        <taxon>eudicotyledons</taxon>
        <taxon>Gunneridae</taxon>
        <taxon>Pentapetalae</taxon>
        <taxon>rosids</taxon>
        <taxon>fabids</taxon>
        <taxon>Rosales</taxon>
        <taxon>Rhamnaceae</taxon>
        <taxon>rhamnoid group</taxon>
        <taxon>Rhamneae</taxon>
        <taxon>Rhamnella</taxon>
    </lineage>
</organism>
<evidence type="ECO:0000313" key="1">
    <source>
        <dbReference type="EMBL" id="KAF3433628.1"/>
    </source>
</evidence>
<name>A0A8K0DR39_9ROSA</name>
<dbReference type="AlphaFoldDB" id="A0A8K0DR39"/>
<comment type="caution">
    <text evidence="1">The sequence shown here is derived from an EMBL/GenBank/DDBJ whole genome shotgun (WGS) entry which is preliminary data.</text>
</comment>
<gene>
    <name evidence="1" type="ORF">FNV43_RR24731</name>
</gene>
<accession>A0A8K0DR39</accession>
<proteinExistence type="predicted"/>
<dbReference type="EMBL" id="VOIH02000011">
    <property type="protein sequence ID" value="KAF3433628.1"/>
    <property type="molecule type" value="Genomic_DNA"/>
</dbReference>
<keyword evidence="2" id="KW-1185">Reference proteome</keyword>